<sequence length="43" mass="4936">MENHIVLFNIVEWKNEGIAEDSLDEDSVIYTLSDEEVSPVVKE</sequence>
<proteinExistence type="predicted"/>
<dbReference type="EMBL" id="CP162911">
    <property type="protein sequence ID" value="XDL61773.1"/>
    <property type="molecule type" value="Genomic_DNA"/>
</dbReference>
<organism evidence="1">
    <name type="scientific">Bacillus aerius</name>
    <dbReference type="NCBI Taxonomy" id="293388"/>
    <lineage>
        <taxon>Bacteria</taxon>
        <taxon>Bacillati</taxon>
        <taxon>Bacillota</taxon>
        <taxon>Bacilli</taxon>
        <taxon>Bacillales</taxon>
        <taxon>Bacillaceae</taxon>
        <taxon>Bacillus</taxon>
    </lineage>
</organism>
<accession>A0AB39J3X9</accession>
<reference evidence="1" key="1">
    <citation type="submission" date="2024-07" db="EMBL/GenBank/DDBJ databases">
        <authorList>
            <person name="Wang K."/>
            <person name="Liang S."/>
            <person name="Wang S."/>
        </authorList>
    </citation>
    <scope>NUCLEOTIDE SEQUENCE</scope>
    <source>
        <strain evidence="1">KW1</strain>
    </source>
</reference>
<dbReference type="AlphaFoldDB" id="A0AB39J3X9"/>
<name>A0AB39J3X9_9BACI</name>
<gene>
    <name evidence="1" type="ORF">AB4922_02090</name>
</gene>
<protein>
    <submittedName>
        <fullName evidence="1">Uncharacterized protein</fullName>
    </submittedName>
</protein>
<evidence type="ECO:0000313" key="1">
    <source>
        <dbReference type="EMBL" id="XDL61773.1"/>
    </source>
</evidence>
<dbReference type="RefSeq" id="WP_255201828.1">
    <property type="nucleotide sequence ID" value="NZ_CP162911.1"/>
</dbReference>